<dbReference type="Gene3D" id="3.40.50.150">
    <property type="entry name" value="Vaccinia Virus protein VP39"/>
    <property type="match status" value="1"/>
</dbReference>
<name>A0A382HUM0_9ZZZZ</name>
<dbReference type="PANTHER" id="PTHR32319">
    <property type="entry name" value="BACTERIAL HEMOLYSIN-LIKE PROTEIN"/>
    <property type="match status" value="1"/>
</dbReference>
<dbReference type="GO" id="GO:0003723">
    <property type="term" value="F:RNA binding"/>
    <property type="evidence" value="ECO:0007669"/>
    <property type="project" value="UniProtKB-KW"/>
</dbReference>
<dbReference type="NCBIfam" id="TIGR00478">
    <property type="entry name" value="tly"/>
    <property type="match status" value="1"/>
</dbReference>
<keyword evidence="1" id="KW-0694">RNA-binding</keyword>
<dbReference type="InterPro" id="IPR004538">
    <property type="entry name" value="Hemolysin_A/TlyA"/>
</dbReference>
<evidence type="ECO:0000259" key="3">
    <source>
        <dbReference type="Pfam" id="PF01728"/>
    </source>
</evidence>
<comment type="similarity">
    <text evidence="2">Belongs to the TlyA family.</text>
</comment>
<protein>
    <recommendedName>
        <fullName evidence="3">Ribosomal RNA methyltransferase FtsJ domain-containing protein</fullName>
    </recommendedName>
</protein>
<dbReference type="AlphaFoldDB" id="A0A382HUM0"/>
<dbReference type="InterPro" id="IPR029063">
    <property type="entry name" value="SAM-dependent_MTases_sf"/>
</dbReference>
<evidence type="ECO:0000313" key="4">
    <source>
        <dbReference type="EMBL" id="SVB91084.1"/>
    </source>
</evidence>
<sequence>MSVRRRLDREMVRRGLVDGQDLAQDLILSGRVTVDGAPADKATRQVSAAQAVVVSEPAQRFVGRGGEKLDAALSRFPVEVVGRRAVDVGSSTGGFTDCLLQRGAVSVVAIDVGRGQLHQRLRGDDRVTVHERTDVRGVVPAEVGAPFDLLVADVSFISLGAVLPSLVSLVGEGSPMVLLVKPQFEASREEADRGRGVIRDPEVWLNVLTGVQRSVCGAGAAIMDGMVSPITGAEGNVEFLVHATVGVVSTSFDLAALVASAGSGDGGHA</sequence>
<reference evidence="4" key="1">
    <citation type="submission" date="2018-05" db="EMBL/GenBank/DDBJ databases">
        <authorList>
            <person name="Lanie J.A."/>
            <person name="Ng W.-L."/>
            <person name="Kazmierczak K.M."/>
            <person name="Andrzejewski T.M."/>
            <person name="Davidsen T.M."/>
            <person name="Wayne K.J."/>
            <person name="Tettelin H."/>
            <person name="Glass J.I."/>
            <person name="Rusch D."/>
            <person name="Podicherti R."/>
            <person name="Tsui H.-C.T."/>
            <person name="Winkler M.E."/>
        </authorList>
    </citation>
    <scope>NUCLEOTIDE SEQUENCE</scope>
</reference>
<dbReference type="InterPro" id="IPR047048">
    <property type="entry name" value="TlyA"/>
</dbReference>
<dbReference type="CDD" id="cd02440">
    <property type="entry name" value="AdoMet_MTases"/>
    <property type="match status" value="1"/>
</dbReference>
<evidence type="ECO:0000256" key="2">
    <source>
        <dbReference type="ARBA" id="ARBA00029460"/>
    </source>
</evidence>
<dbReference type="PANTHER" id="PTHR32319:SF0">
    <property type="entry name" value="BACTERIAL HEMOLYSIN-LIKE PROTEIN"/>
    <property type="match status" value="1"/>
</dbReference>
<dbReference type="PROSITE" id="PS50889">
    <property type="entry name" value="S4"/>
    <property type="match status" value="1"/>
</dbReference>
<accession>A0A382HUM0</accession>
<dbReference type="CDD" id="cd00165">
    <property type="entry name" value="S4"/>
    <property type="match status" value="1"/>
</dbReference>
<dbReference type="GO" id="GO:0008168">
    <property type="term" value="F:methyltransferase activity"/>
    <property type="evidence" value="ECO:0007669"/>
    <property type="project" value="InterPro"/>
</dbReference>
<dbReference type="SUPFAM" id="SSF53335">
    <property type="entry name" value="S-adenosyl-L-methionine-dependent methyltransferases"/>
    <property type="match status" value="1"/>
</dbReference>
<dbReference type="PIRSF" id="PIRSF005578">
    <property type="entry name" value="TlyA"/>
    <property type="match status" value="1"/>
</dbReference>
<evidence type="ECO:0000256" key="1">
    <source>
        <dbReference type="ARBA" id="ARBA00022884"/>
    </source>
</evidence>
<dbReference type="EMBL" id="UINC01063440">
    <property type="protein sequence ID" value="SVB91084.1"/>
    <property type="molecule type" value="Genomic_DNA"/>
</dbReference>
<dbReference type="Gene3D" id="3.10.290.10">
    <property type="entry name" value="RNA-binding S4 domain"/>
    <property type="match status" value="1"/>
</dbReference>
<organism evidence="4">
    <name type="scientific">marine metagenome</name>
    <dbReference type="NCBI Taxonomy" id="408172"/>
    <lineage>
        <taxon>unclassified sequences</taxon>
        <taxon>metagenomes</taxon>
        <taxon>ecological metagenomes</taxon>
    </lineage>
</organism>
<proteinExistence type="inferred from homology"/>
<dbReference type="Pfam" id="PF01728">
    <property type="entry name" value="FtsJ"/>
    <property type="match status" value="1"/>
</dbReference>
<dbReference type="InterPro" id="IPR002877">
    <property type="entry name" value="RNA_MeTrfase_FtsJ_dom"/>
</dbReference>
<dbReference type="GO" id="GO:0032259">
    <property type="term" value="P:methylation"/>
    <property type="evidence" value="ECO:0007669"/>
    <property type="project" value="InterPro"/>
</dbReference>
<dbReference type="InterPro" id="IPR036986">
    <property type="entry name" value="S4_RNA-bd_sf"/>
</dbReference>
<dbReference type="SUPFAM" id="SSF55174">
    <property type="entry name" value="Alpha-L RNA-binding motif"/>
    <property type="match status" value="1"/>
</dbReference>
<feature type="domain" description="Ribosomal RNA methyltransferase FtsJ" evidence="3">
    <location>
        <begin position="61"/>
        <end position="243"/>
    </location>
</feature>
<gene>
    <name evidence="4" type="ORF">METZ01_LOCUS243938</name>
</gene>